<dbReference type="InterPro" id="IPR000551">
    <property type="entry name" value="MerR-type_HTH_dom"/>
</dbReference>
<keyword evidence="6" id="KW-1185">Reference proteome</keyword>
<evidence type="ECO:0000313" key="5">
    <source>
        <dbReference type="EMBL" id="GEL02200.1"/>
    </source>
</evidence>
<name>A0A511BPE8_9PROT</name>
<evidence type="ECO:0000256" key="1">
    <source>
        <dbReference type="ARBA" id="ARBA00023125"/>
    </source>
</evidence>
<keyword evidence="2" id="KW-0175">Coiled coil</keyword>
<dbReference type="InterPro" id="IPR047057">
    <property type="entry name" value="MerR_fam"/>
</dbReference>
<dbReference type="SUPFAM" id="SSF46955">
    <property type="entry name" value="Putative DNA-binding domain"/>
    <property type="match status" value="1"/>
</dbReference>
<feature type="compositionally biased region" description="Basic and acidic residues" evidence="3">
    <location>
        <begin position="103"/>
        <end position="126"/>
    </location>
</feature>
<feature type="coiled-coil region" evidence="2">
    <location>
        <begin position="350"/>
        <end position="384"/>
    </location>
</feature>
<feature type="region of interest" description="Disordered" evidence="3">
    <location>
        <begin position="103"/>
        <end position="295"/>
    </location>
</feature>
<dbReference type="GO" id="GO:0003700">
    <property type="term" value="F:DNA-binding transcription factor activity"/>
    <property type="evidence" value="ECO:0007669"/>
    <property type="project" value="InterPro"/>
</dbReference>
<feature type="compositionally biased region" description="Basic and acidic residues" evidence="3">
    <location>
        <begin position="279"/>
        <end position="295"/>
    </location>
</feature>
<protein>
    <recommendedName>
        <fullName evidence="4">HTH merR-type domain-containing protein</fullName>
    </recommendedName>
</protein>
<dbReference type="CDD" id="cd04765">
    <property type="entry name" value="HTH_MlrA-like_sg2"/>
    <property type="match status" value="1"/>
</dbReference>
<dbReference type="PANTHER" id="PTHR30204:SF15">
    <property type="entry name" value="BLL5018 PROTEIN"/>
    <property type="match status" value="1"/>
</dbReference>
<evidence type="ECO:0000313" key="6">
    <source>
        <dbReference type="Proteomes" id="UP000321405"/>
    </source>
</evidence>
<dbReference type="EMBL" id="BJVC01000002">
    <property type="protein sequence ID" value="GEL02200.1"/>
    <property type="molecule type" value="Genomic_DNA"/>
</dbReference>
<keyword evidence="1" id="KW-0238">DNA-binding</keyword>
<reference evidence="5 6" key="1">
    <citation type="submission" date="2019-07" db="EMBL/GenBank/DDBJ databases">
        <title>Whole genome shotgun sequence of Swaminathania salitolerans NBRC 104436.</title>
        <authorList>
            <person name="Hosoyama A."/>
            <person name="Uohara A."/>
            <person name="Ohji S."/>
            <person name="Ichikawa N."/>
        </authorList>
    </citation>
    <scope>NUCLEOTIDE SEQUENCE [LARGE SCALE GENOMIC DNA]</scope>
    <source>
        <strain evidence="5 6">NBRC 104436</strain>
    </source>
</reference>
<dbReference type="Proteomes" id="UP000321405">
    <property type="component" value="Unassembled WGS sequence"/>
</dbReference>
<evidence type="ECO:0000256" key="3">
    <source>
        <dbReference type="SAM" id="MobiDB-lite"/>
    </source>
</evidence>
<dbReference type="PANTHER" id="PTHR30204">
    <property type="entry name" value="REDOX-CYCLING DRUG-SENSING TRANSCRIPTIONAL ACTIVATOR SOXR"/>
    <property type="match status" value="1"/>
</dbReference>
<gene>
    <name evidence="5" type="ORF">SSA02_13630</name>
</gene>
<dbReference type="Gene3D" id="1.10.1660.10">
    <property type="match status" value="1"/>
</dbReference>
<dbReference type="SMART" id="SM00422">
    <property type="entry name" value="HTH_MERR"/>
    <property type="match status" value="1"/>
</dbReference>
<evidence type="ECO:0000259" key="4">
    <source>
        <dbReference type="PROSITE" id="PS50937"/>
    </source>
</evidence>
<dbReference type="InterPro" id="IPR009061">
    <property type="entry name" value="DNA-bd_dom_put_sf"/>
</dbReference>
<sequence>MTSISPGTDLARMSEDRAALDRLEKGPNAYRTISEVADELHVPQHVLRFWETRFSEVKPLKRGGGRRYYSPEDIAVLRRITDLLYVQGYTIKGVQRLLREGAEERLADPGRPEDASRAQPDIHDTEIMSDTQGDEVGDRSERRIPLEIPEPSGSPEFSGLESSGPESSGLKSPGLESPGQQTAEIAHADDSPFTGVSSPHGHEDGRESAATGSTPAYTPSGADDLSGAEPKPAPATPEAGSEATHEDESSLPVSFEDELPEAQTPAPAGDTVSGLHSSGEARNRDAEDPADVASDRIFLDVRGTLSETGAELQAGSEDAFVGEDRAGETEREAPGSEEASRVEEALGAEILALQEHRAQLLRERQELRLALEDILGELDNLRALLPAS</sequence>
<dbReference type="PROSITE" id="PS50937">
    <property type="entry name" value="HTH_MERR_2"/>
    <property type="match status" value="1"/>
</dbReference>
<accession>A0A511BPE8</accession>
<dbReference type="AlphaFoldDB" id="A0A511BPE8"/>
<proteinExistence type="predicted"/>
<dbReference type="Pfam" id="PF13411">
    <property type="entry name" value="MerR_1"/>
    <property type="match status" value="1"/>
</dbReference>
<dbReference type="GO" id="GO:0003677">
    <property type="term" value="F:DNA binding"/>
    <property type="evidence" value="ECO:0007669"/>
    <property type="project" value="UniProtKB-KW"/>
</dbReference>
<feature type="region of interest" description="Disordered" evidence="3">
    <location>
        <begin position="307"/>
        <end position="341"/>
    </location>
</feature>
<feature type="compositionally biased region" description="Low complexity" evidence="3">
    <location>
        <begin position="147"/>
        <end position="175"/>
    </location>
</feature>
<evidence type="ECO:0000256" key="2">
    <source>
        <dbReference type="SAM" id="Coils"/>
    </source>
</evidence>
<feature type="compositionally biased region" description="Basic and acidic residues" evidence="3">
    <location>
        <begin position="322"/>
        <end position="341"/>
    </location>
</feature>
<organism evidence="5 6">
    <name type="scientific">Swaminathania salitolerans</name>
    <dbReference type="NCBI Taxonomy" id="182838"/>
    <lineage>
        <taxon>Bacteria</taxon>
        <taxon>Pseudomonadati</taxon>
        <taxon>Pseudomonadota</taxon>
        <taxon>Alphaproteobacteria</taxon>
        <taxon>Acetobacterales</taxon>
        <taxon>Acetobacteraceae</taxon>
        <taxon>Swaminathania</taxon>
    </lineage>
</organism>
<feature type="domain" description="HTH merR-type" evidence="4">
    <location>
        <begin position="32"/>
        <end position="100"/>
    </location>
</feature>
<feature type="compositionally biased region" description="Basic and acidic residues" evidence="3">
    <location>
        <begin position="136"/>
        <end position="145"/>
    </location>
</feature>
<comment type="caution">
    <text evidence="5">The sequence shown here is derived from an EMBL/GenBank/DDBJ whole genome shotgun (WGS) entry which is preliminary data.</text>
</comment>